<evidence type="ECO:0000313" key="3">
    <source>
        <dbReference type="EMBL" id="GJE29147.1"/>
    </source>
</evidence>
<reference evidence="3" key="2">
    <citation type="submission" date="2021-08" db="EMBL/GenBank/DDBJ databases">
        <authorList>
            <person name="Tani A."/>
            <person name="Ola A."/>
            <person name="Ogura Y."/>
            <person name="Katsura K."/>
            <person name="Hayashi T."/>
        </authorList>
    </citation>
    <scope>NUCLEOTIDE SEQUENCE</scope>
    <source>
        <strain evidence="3">NBRC 15689</strain>
    </source>
</reference>
<reference evidence="3" key="1">
    <citation type="journal article" date="2021" name="Front. Microbiol.">
        <title>Comprehensive Comparative Genomics and Phenotyping of Methylobacterium Species.</title>
        <authorList>
            <person name="Alessa O."/>
            <person name="Ogura Y."/>
            <person name="Fujitani Y."/>
            <person name="Takami H."/>
            <person name="Hayashi T."/>
            <person name="Sahin N."/>
            <person name="Tani A."/>
        </authorList>
    </citation>
    <scope>NUCLEOTIDE SEQUENCE</scope>
    <source>
        <strain evidence="3">NBRC 15689</strain>
    </source>
</reference>
<dbReference type="Pfam" id="PF08530">
    <property type="entry name" value="PepX_C"/>
    <property type="match status" value="1"/>
</dbReference>
<dbReference type="SUPFAM" id="SSF49785">
    <property type="entry name" value="Galactose-binding domain-like"/>
    <property type="match status" value="1"/>
</dbReference>
<dbReference type="Pfam" id="PF02129">
    <property type="entry name" value="Peptidase_S15"/>
    <property type="match status" value="1"/>
</dbReference>
<keyword evidence="4" id="KW-1185">Reference proteome</keyword>
<feature type="domain" description="Xaa-Pro dipeptidyl-peptidase C-terminal" evidence="2">
    <location>
        <begin position="311"/>
        <end position="543"/>
    </location>
</feature>
<dbReference type="Gene3D" id="1.10.3020.10">
    <property type="entry name" value="alpha-amino acid ester hydrolase ( Helical cap domain)"/>
    <property type="match status" value="1"/>
</dbReference>
<protein>
    <submittedName>
        <fullName evidence="3">Cocaine esterase</fullName>
    </submittedName>
</protein>
<sequence>MAAETPLAVAGPESVELRLADGVSLVADIYRPAGPGRHPVMLMRQPYGRAIASTLTLAHPAWYAAQGYVVVVQDVRGRGGSGGDFRLFEHEAEDGAQTLAWAAELPGANGQVATYGFSYQAVTQFLALAGALKAGTKRPDAIVPSMGGWDIRDDWAYTGGAFGLSGGLGWACQMGAEVARLKGDAEAYEALAAAGRGTPWMGAVAARPPVLERFSAYQHHQDWIGDDPGYWDRISPRRLLDGQVPAVPGLYVGGWQDFFLDGTLSAHAAFGRAGAPQRLIVGPWTHAPWGRRVGALDLGPEAVTDIDVRTVAFLDHVLKGRDLAGPAVRLFDVGTKSWTGFDAFPDPEPTALHLASDGRAATASTGRLVAEPEASGDDRLVHDPWRPAPAQGGAWGPVLGFQDRAALDDRSDVAVYDTAPLAAPLRLAGRVALEVHVATAAPSHDLHAVLSRLEPDGRAITLTAGYLRVTDAAAPGPRRVAMRALCCTLQPGQRLRLSIQAAAWPAFAVNPGTGARAEEARGDAAVVTTLALRHGADHLSRLLLPVTG</sequence>
<dbReference type="RefSeq" id="WP_238313379.1">
    <property type="nucleotide sequence ID" value="NZ_BPQV01000014.1"/>
</dbReference>
<dbReference type="InterPro" id="IPR013736">
    <property type="entry name" value="Xaa-Pro_dipept_C"/>
</dbReference>
<dbReference type="InterPro" id="IPR029058">
    <property type="entry name" value="AB_hydrolase_fold"/>
</dbReference>
<name>A0ABQ4TFK9_METOR</name>
<proteinExistence type="predicted"/>
<dbReference type="InterPro" id="IPR008979">
    <property type="entry name" value="Galactose-bd-like_sf"/>
</dbReference>
<evidence type="ECO:0000259" key="2">
    <source>
        <dbReference type="SMART" id="SM00939"/>
    </source>
</evidence>
<dbReference type="Gene3D" id="2.60.120.260">
    <property type="entry name" value="Galactose-binding domain-like"/>
    <property type="match status" value="1"/>
</dbReference>
<dbReference type="Proteomes" id="UP001055156">
    <property type="component" value="Unassembled WGS sequence"/>
</dbReference>
<dbReference type="Gene3D" id="3.40.50.1820">
    <property type="entry name" value="alpha/beta hydrolase"/>
    <property type="match status" value="1"/>
</dbReference>
<accession>A0ABQ4TFK9</accession>
<comment type="caution">
    <text evidence="3">The sequence shown here is derived from an EMBL/GenBank/DDBJ whole genome shotgun (WGS) entry which is preliminary data.</text>
</comment>
<dbReference type="InterPro" id="IPR000383">
    <property type="entry name" value="Xaa-Pro-like_dom"/>
</dbReference>
<gene>
    <name evidence="3" type="primary">cocE</name>
    <name evidence="3" type="ORF">LKMONMHP_4026</name>
</gene>
<dbReference type="SMART" id="SM00939">
    <property type="entry name" value="PepX_C"/>
    <property type="match status" value="1"/>
</dbReference>
<keyword evidence="1" id="KW-0378">Hydrolase</keyword>
<dbReference type="InterPro" id="IPR005674">
    <property type="entry name" value="CocE/Ser_esterase"/>
</dbReference>
<dbReference type="SUPFAM" id="SSF53474">
    <property type="entry name" value="alpha/beta-Hydrolases"/>
    <property type="match status" value="1"/>
</dbReference>
<dbReference type="EMBL" id="BPQV01000014">
    <property type="protein sequence ID" value="GJE29147.1"/>
    <property type="molecule type" value="Genomic_DNA"/>
</dbReference>
<organism evidence="3 4">
    <name type="scientific">Methylobacterium organophilum</name>
    <dbReference type="NCBI Taxonomy" id="410"/>
    <lineage>
        <taxon>Bacteria</taxon>
        <taxon>Pseudomonadati</taxon>
        <taxon>Pseudomonadota</taxon>
        <taxon>Alphaproteobacteria</taxon>
        <taxon>Hyphomicrobiales</taxon>
        <taxon>Methylobacteriaceae</taxon>
        <taxon>Methylobacterium</taxon>
    </lineage>
</organism>
<dbReference type="NCBIfam" id="TIGR00976">
    <property type="entry name" value="CocE_NonD"/>
    <property type="match status" value="1"/>
</dbReference>
<evidence type="ECO:0000256" key="1">
    <source>
        <dbReference type="ARBA" id="ARBA00022801"/>
    </source>
</evidence>
<evidence type="ECO:0000313" key="4">
    <source>
        <dbReference type="Proteomes" id="UP001055156"/>
    </source>
</evidence>